<evidence type="ECO:0000256" key="4">
    <source>
        <dbReference type="ARBA" id="ARBA00043912"/>
    </source>
</evidence>
<dbReference type="Pfam" id="PF00651">
    <property type="entry name" value="BTB"/>
    <property type="match status" value="1"/>
</dbReference>
<dbReference type="Gene3D" id="3.30.710.10">
    <property type="entry name" value="Potassium Channel Kv1.1, Chain A"/>
    <property type="match status" value="1"/>
</dbReference>
<dbReference type="SUPFAM" id="SSF117281">
    <property type="entry name" value="Kelch motif"/>
    <property type="match status" value="1"/>
</dbReference>
<evidence type="ECO:0000256" key="1">
    <source>
        <dbReference type="ARBA" id="ARBA00013699"/>
    </source>
</evidence>
<dbReference type="PROSITE" id="PS50097">
    <property type="entry name" value="BTB"/>
    <property type="match status" value="1"/>
</dbReference>
<name>A0A6P8WKT8_DROAB</name>
<dbReference type="Proteomes" id="UP000515160">
    <property type="component" value="Chromosome X"/>
</dbReference>
<dbReference type="Gene3D" id="1.25.40.420">
    <property type="match status" value="1"/>
</dbReference>
<dbReference type="PANTHER" id="PTHR45632:SF3">
    <property type="entry name" value="KELCH-LIKE PROTEIN 32"/>
    <property type="match status" value="1"/>
</dbReference>
<dbReference type="PIRSF" id="PIRSF037037">
    <property type="entry name" value="Kelch-like_protein_gigaxonin"/>
    <property type="match status" value="1"/>
</dbReference>
<dbReference type="GO" id="GO:0016567">
    <property type="term" value="P:protein ubiquitination"/>
    <property type="evidence" value="ECO:0007669"/>
    <property type="project" value="UniProtKB-UniPathway"/>
</dbReference>
<keyword evidence="2" id="KW-0880">Kelch repeat</keyword>
<dbReference type="SMART" id="SM00875">
    <property type="entry name" value="BACK"/>
    <property type="match status" value="1"/>
</dbReference>
<proteinExistence type="predicted"/>
<dbReference type="InterPro" id="IPR015915">
    <property type="entry name" value="Kelch-typ_b-propeller"/>
</dbReference>
<protein>
    <recommendedName>
        <fullName evidence="1">Kelch-like protein diablo</fullName>
    </recommendedName>
</protein>
<accession>A0A6P8WKT8</accession>
<evidence type="ECO:0000313" key="7">
    <source>
        <dbReference type="Proteomes" id="UP000515160"/>
    </source>
</evidence>
<organism evidence="7 8">
    <name type="scientific">Drosophila albomicans</name>
    <name type="common">Fruit fly</name>
    <dbReference type="NCBI Taxonomy" id="7291"/>
    <lineage>
        <taxon>Eukaryota</taxon>
        <taxon>Metazoa</taxon>
        <taxon>Ecdysozoa</taxon>
        <taxon>Arthropoda</taxon>
        <taxon>Hexapoda</taxon>
        <taxon>Insecta</taxon>
        <taxon>Pterygota</taxon>
        <taxon>Neoptera</taxon>
        <taxon>Endopterygota</taxon>
        <taxon>Diptera</taxon>
        <taxon>Brachycera</taxon>
        <taxon>Muscomorpha</taxon>
        <taxon>Ephydroidea</taxon>
        <taxon>Drosophilidae</taxon>
        <taxon>Drosophila</taxon>
    </lineage>
</organism>
<keyword evidence="3" id="KW-0677">Repeat</keyword>
<evidence type="ECO:0000256" key="2">
    <source>
        <dbReference type="ARBA" id="ARBA00022441"/>
    </source>
</evidence>
<dbReference type="UniPathway" id="UPA00143"/>
<dbReference type="AlphaFoldDB" id="A0A6P8WKT8"/>
<dbReference type="InterPro" id="IPR011705">
    <property type="entry name" value="BACK"/>
</dbReference>
<dbReference type="Pfam" id="PF07707">
    <property type="entry name" value="BACK"/>
    <property type="match status" value="1"/>
</dbReference>
<dbReference type="InterPro" id="IPR017096">
    <property type="entry name" value="BTB-kelch_protein"/>
</dbReference>
<keyword evidence="7" id="KW-1185">Reference proteome</keyword>
<reference evidence="8" key="1">
    <citation type="submission" date="2025-08" db="UniProtKB">
        <authorList>
            <consortium name="RefSeq"/>
        </authorList>
    </citation>
    <scope>IDENTIFICATION</scope>
    <source>
        <strain evidence="8">15112-1751.03</strain>
        <tissue evidence="8">Whole Adult</tissue>
    </source>
</reference>
<dbReference type="CDD" id="cd14733">
    <property type="entry name" value="BACK"/>
    <property type="match status" value="1"/>
</dbReference>
<comment type="function">
    <text evidence="4">Probable substrate-specific adapter of an E3 ubiquitin-protein ligase complex which mediates the ubiquitination and subsequent proteasomal degradation of target proteins. May have a role in synapse differentiation and growth.</text>
</comment>
<dbReference type="InterPro" id="IPR006652">
    <property type="entry name" value="Kelch_1"/>
</dbReference>
<dbReference type="PANTHER" id="PTHR45632">
    <property type="entry name" value="LD33804P"/>
    <property type="match status" value="1"/>
</dbReference>
<feature type="domain" description="BTB" evidence="6">
    <location>
        <begin position="51"/>
        <end position="119"/>
    </location>
</feature>
<gene>
    <name evidence="8" type="primary">LOC117565051</name>
</gene>
<evidence type="ECO:0000313" key="8">
    <source>
        <dbReference type="RefSeq" id="XP_034099888.1"/>
    </source>
</evidence>
<dbReference type="SMART" id="SM00612">
    <property type="entry name" value="Kelch"/>
    <property type="match status" value="4"/>
</dbReference>
<dbReference type="Gene3D" id="2.120.10.80">
    <property type="entry name" value="Kelch-type beta propeller"/>
    <property type="match status" value="1"/>
</dbReference>
<dbReference type="GO" id="GO:0003779">
    <property type="term" value="F:actin binding"/>
    <property type="evidence" value="ECO:0007669"/>
    <property type="project" value="UniProtKB-KW"/>
</dbReference>
<dbReference type="OrthoDB" id="45365at2759"/>
<dbReference type="Pfam" id="PF24681">
    <property type="entry name" value="Kelch_KLHDC2_KLHL20_DRC7"/>
    <property type="match status" value="1"/>
</dbReference>
<feature type="region of interest" description="Disordered" evidence="5">
    <location>
        <begin position="278"/>
        <end position="302"/>
    </location>
</feature>
<evidence type="ECO:0000256" key="3">
    <source>
        <dbReference type="ARBA" id="ARBA00022737"/>
    </source>
</evidence>
<dbReference type="InterPro" id="IPR000210">
    <property type="entry name" value="BTB/POZ_dom"/>
</dbReference>
<evidence type="ECO:0000256" key="5">
    <source>
        <dbReference type="SAM" id="MobiDB-lite"/>
    </source>
</evidence>
<sequence>MSATAAVAAPAAATGTTTTNTAAAGATTTTGGGEKNLLFGLNKLRSQGKLTDVTLIVEDHRFKAHRVVLAASSDYFCAMFADCAMIESRKEEITLYGVTARAMGRIILYIYTSLLDLNVDNVEETLAAATHVQVKEVIERCTIFLEQKISMDNCLAIASMAEIYGQLALAERAYRYICAHFKEFADSGDFKDVKMEQLHFILSSNYPIDVSELELVQLLCNYGHEQQLDDSALHELLRLIKWQYIGYDELKSLSSHPINYALVGEYLAKLQENRVVSRQSANSGQESSTELGHSQGQEQGPTNMRGMELSLLKIGGFEWKGLTNEIMCFSPTKMKWYELTSIPHIDQCNFGTAVLNNELFIVGGAYDVCLKEYIHPFGFRYCPLRDSWVSIAPIQLDRCRFSLNAVGKQHLYAVGGIVEHDDNSEEALRRMSNVERYDIVSNTWTYMPSLQENRSQHAGVVVGDKLYISGGIHLANILSSMWCFDTKSERWLELAPMPTPCCDHVLVAIDNRIYACGGWHETLRESRVLVEHIYAYDIKTNTWSVETKIPAPKFYSGVTSMRRTIFFVGGLDSTESIDRASSETMAYDLDTGDWWHRKDSWDTPNDVWESTCAAIYVPSFDSS</sequence>
<dbReference type="GeneID" id="117565051"/>
<dbReference type="InterPro" id="IPR011333">
    <property type="entry name" value="SKP1/BTB/POZ_sf"/>
</dbReference>
<evidence type="ECO:0000259" key="6">
    <source>
        <dbReference type="PROSITE" id="PS50097"/>
    </source>
</evidence>
<dbReference type="SMART" id="SM00225">
    <property type="entry name" value="BTB"/>
    <property type="match status" value="1"/>
</dbReference>
<dbReference type="SUPFAM" id="SSF54695">
    <property type="entry name" value="POZ domain"/>
    <property type="match status" value="1"/>
</dbReference>
<dbReference type="RefSeq" id="XP_034099888.1">
    <property type="nucleotide sequence ID" value="XM_034243997.2"/>
</dbReference>